<proteinExistence type="predicted"/>
<dbReference type="InterPro" id="IPR021134">
    <property type="entry name" value="Bestrophin-like"/>
</dbReference>
<reference evidence="2" key="1">
    <citation type="submission" date="2020-06" db="EMBL/GenBank/DDBJ databases">
        <authorList>
            <consortium name="Plant Systems Biology data submission"/>
        </authorList>
    </citation>
    <scope>NUCLEOTIDE SEQUENCE</scope>
    <source>
        <strain evidence="2">D6</strain>
    </source>
</reference>
<dbReference type="EMBL" id="CAICTM010000099">
    <property type="protein sequence ID" value="CAB9501138.1"/>
    <property type="molecule type" value="Genomic_DNA"/>
</dbReference>
<dbReference type="AlphaFoldDB" id="A0A9N8DDS6"/>
<keyword evidence="1" id="KW-0812">Transmembrane</keyword>
<keyword evidence="3" id="KW-1185">Reference proteome</keyword>
<gene>
    <name evidence="2" type="ORF">SEMRO_100_G051430.1</name>
</gene>
<protein>
    <submittedName>
        <fullName evidence="2">Uncharacterized protein</fullName>
    </submittedName>
</protein>
<feature type="transmembrane region" description="Helical" evidence="1">
    <location>
        <begin position="490"/>
        <end position="512"/>
    </location>
</feature>
<keyword evidence="1" id="KW-0472">Membrane</keyword>
<feature type="transmembrane region" description="Helical" evidence="1">
    <location>
        <begin position="188"/>
        <end position="210"/>
    </location>
</feature>
<evidence type="ECO:0000313" key="3">
    <source>
        <dbReference type="Proteomes" id="UP001153069"/>
    </source>
</evidence>
<feature type="transmembrane region" description="Helical" evidence="1">
    <location>
        <begin position="257"/>
        <end position="274"/>
    </location>
</feature>
<name>A0A9N8DDS6_9STRA</name>
<feature type="transmembrane region" description="Helical" evidence="1">
    <location>
        <begin position="449"/>
        <end position="470"/>
    </location>
</feature>
<evidence type="ECO:0000313" key="2">
    <source>
        <dbReference type="EMBL" id="CAB9501138.1"/>
    </source>
</evidence>
<keyword evidence="1" id="KW-1133">Transmembrane helix</keyword>
<evidence type="ECO:0000256" key="1">
    <source>
        <dbReference type="SAM" id="Phobius"/>
    </source>
</evidence>
<comment type="caution">
    <text evidence="2">The sequence shown here is derived from an EMBL/GenBank/DDBJ whole genome shotgun (WGS) entry which is preliminary data.</text>
</comment>
<dbReference type="Proteomes" id="UP001153069">
    <property type="component" value="Unassembled WGS sequence"/>
</dbReference>
<accession>A0A9N8DDS6</accession>
<dbReference type="Pfam" id="PF01062">
    <property type="entry name" value="Bestrophin"/>
    <property type="match status" value="1"/>
</dbReference>
<sequence length="571" mass="64872">MSADNIFFSSTPSPTAAATFNADACPDFEHCYAPEDCWDAEANLVNNSPENGGTCTSCCWKLLWGVLGSGIFLVLYGDFSVNRKSLSRWSLEHAIEYWYNRQETILYEAVHPDWTTEEREDELRELKDRKKDIFTTTNVQARSLQNFGLDNRDPNLQVPELPEAKVYTPNQYSYASYSFSAVGMTRNLGYIFTTSYVYAIMISSLGWGLVSSGLSTFIWLVRSHGEFCTEQGYYEKDYMGLRWEISWNVYSRLRRDYILFTSFLFVSYIGYVATRWRNILQNCFDLRNALNTTAMFCGGAIKNPKHFEGQTKADVAMIRCKLHKIYRYMNSVHALTYRTVSPTLQGFTMRESLCDQLGLLSKEEIDELEESIRIEEEDSARAVILSWLVSAVMDLLESRSLATENGGPDISLVYVDTPAVGALATLRQACEGHDNASILNQPNLYRDTMLVAMTLFMIMVILGESFNSMVYVGRDGDNGGANLLPCFQPMVIFAVFLLTSTIRVLFLALLILNDPFEYDFEYISVDNLLAKTEREIFMHLRANFGCTEDLNFRNPGEELGVVSPNKTKVNS</sequence>
<feature type="transmembrane region" description="Helical" evidence="1">
    <location>
        <begin position="62"/>
        <end position="81"/>
    </location>
</feature>
<organism evidence="2 3">
    <name type="scientific">Seminavis robusta</name>
    <dbReference type="NCBI Taxonomy" id="568900"/>
    <lineage>
        <taxon>Eukaryota</taxon>
        <taxon>Sar</taxon>
        <taxon>Stramenopiles</taxon>
        <taxon>Ochrophyta</taxon>
        <taxon>Bacillariophyta</taxon>
        <taxon>Bacillariophyceae</taxon>
        <taxon>Bacillariophycidae</taxon>
        <taxon>Naviculales</taxon>
        <taxon>Naviculaceae</taxon>
        <taxon>Seminavis</taxon>
    </lineage>
</organism>